<organism evidence="1 2">
    <name type="scientific">Flavobacterium rakeshii</name>
    <dbReference type="NCBI Taxonomy" id="1038845"/>
    <lineage>
        <taxon>Bacteria</taxon>
        <taxon>Pseudomonadati</taxon>
        <taxon>Bacteroidota</taxon>
        <taxon>Flavobacteriia</taxon>
        <taxon>Flavobacteriales</taxon>
        <taxon>Flavobacteriaceae</taxon>
        <taxon>Flavobacterium</taxon>
    </lineage>
</organism>
<sequence>MKFFFYTAVAIVCLASCNNKTQDKTLAKADITTEKDTLILSKKFNDNIVVGDFDGDTQKDSAFLMLNTQNNLHAIKIKYHSGNTDILGGGNSIVGNKKFTDAGLGIFKIAPKDHIYFNNVGVDGDILREEDVKDEDKIKLPNDGIFLHYKESCGGGIIYNENGTYKWIIQE</sequence>
<reference evidence="1 2" key="1">
    <citation type="submission" date="2019-12" db="EMBL/GenBank/DDBJ databases">
        <authorList>
            <person name="Sun J.-Q."/>
        </authorList>
    </citation>
    <scope>NUCLEOTIDE SEQUENCE [LARGE SCALE GENOMIC DNA]</scope>
    <source>
        <strain evidence="1 2">JCM 17928</strain>
    </source>
</reference>
<dbReference type="EMBL" id="WOWP01000034">
    <property type="protein sequence ID" value="MUV04087.1"/>
    <property type="molecule type" value="Genomic_DNA"/>
</dbReference>
<proteinExistence type="predicted"/>
<accession>A0A6N8HEU4</accession>
<comment type="caution">
    <text evidence="1">The sequence shown here is derived from an EMBL/GenBank/DDBJ whole genome shotgun (WGS) entry which is preliminary data.</text>
</comment>
<protein>
    <submittedName>
        <fullName evidence="1">Uncharacterized protein</fullName>
    </submittedName>
</protein>
<dbReference type="AlphaFoldDB" id="A0A6N8HEU4"/>
<evidence type="ECO:0000313" key="2">
    <source>
        <dbReference type="Proteomes" id="UP000433945"/>
    </source>
</evidence>
<keyword evidence="2" id="KW-1185">Reference proteome</keyword>
<dbReference type="OrthoDB" id="6717268at2"/>
<name>A0A6N8HEU4_9FLAO</name>
<gene>
    <name evidence="1" type="ORF">GN157_10240</name>
</gene>
<dbReference type="RefSeq" id="WP_157483316.1">
    <property type="nucleotide sequence ID" value="NZ_WOWP01000034.1"/>
</dbReference>
<dbReference type="Proteomes" id="UP000433945">
    <property type="component" value="Unassembled WGS sequence"/>
</dbReference>
<evidence type="ECO:0000313" key="1">
    <source>
        <dbReference type="EMBL" id="MUV04087.1"/>
    </source>
</evidence>